<evidence type="ECO:0000256" key="2">
    <source>
        <dbReference type="ARBA" id="ARBA00022670"/>
    </source>
</evidence>
<keyword evidence="6" id="KW-0482">Metalloprotease</keyword>
<evidence type="ECO:0000256" key="4">
    <source>
        <dbReference type="ARBA" id="ARBA00022801"/>
    </source>
</evidence>
<dbReference type="PANTHER" id="PTHR23076:SF97">
    <property type="entry name" value="ATP-DEPENDENT ZINC METALLOPROTEASE YME1L1"/>
    <property type="match status" value="1"/>
</dbReference>
<dbReference type="InterPro" id="IPR037219">
    <property type="entry name" value="Peptidase_M41-like"/>
</dbReference>
<dbReference type="GO" id="GO:0046872">
    <property type="term" value="F:metal ion binding"/>
    <property type="evidence" value="ECO:0007669"/>
    <property type="project" value="UniProtKB-KW"/>
</dbReference>
<organism evidence="8 9">
    <name type="scientific">Monilinia fructigena</name>
    <dbReference type="NCBI Taxonomy" id="38457"/>
    <lineage>
        <taxon>Eukaryota</taxon>
        <taxon>Fungi</taxon>
        <taxon>Dikarya</taxon>
        <taxon>Ascomycota</taxon>
        <taxon>Pezizomycotina</taxon>
        <taxon>Leotiomycetes</taxon>
        <taxon>Helotiales</taxon>
        <taxon>Sclerotiniaceae</taxon>
        <taxon>Monilinia</taxon>
    </lineage>
</organism>
<keyword evidence="2" id="KW-0645">Protease</keyword>
<evidence type="ECO:0000256" key="6">
    <source>
        <dbReference type="ARBA" id="ARBA00023049"/>
    </source>
</evidence>
<comment type="cofactor">
    <cofactor evidence="1">
        <name>Zn(2+)</name>
        <dbReference type="ChEBI" id="CHEBI:29105"/>
    </cofactor>
</comment>
<dbReference type="GO" id="GO:0004176">
    <property type="term" value="F:ATP-dependent peptidase activity"/>
    <property type="evidence" value="ECO:0007669"/>
    <property type="project" value="InterPro"/>
</dbReference>
<feature type="domain" description="Peptidase M41" evidence="7">
    <location>
        <begin position="1"/>
        <end position="177"/>
    </location>
</feature>
<dbReference type="GO" id="GO:0005524">
    <property type="term" value="F:ATP binding"/>
    <property type="evidence" value="ECO:0007669"/>
    <property type="project" value="InterPro"/>
</dbReference>
<evidence type="ECO:0000259" key="7">
    <source>
        <dbReference type="Pfam" id="PF01434"/>
    </source>
</evidence>
<keyword evidence="9" id="KW-1185">Reference proteome</keyword>
<accession>A0A395J6E9</accession>
<keyword evidence="3" id="KW-0479">Metal-binding</keyword>
<gene>
    <name evidence="8" type="ORF">DID88_008803</name>
</gene>
<reference evidence="8 9" key="1">
    <citation type="submission" date="2018-06" db="EMBL/GenBank/DDBJ databases">
        <title>Genome Sequence of the Brown Rot Fungal Pathogen Monilinia fructigena.</title>
        <authorList>
            <person name="Landi L."/>
            <person name="De Miccolis Angelini R.M."/>
            <person name="Pollastro S."/>
            <person name="Abate D."/>
            <person name="Faretra F."/>
            <person name="Romanazzi G."/>
        </authorList>
    </citation>
    <scope>NUCLEOTIDE SEQUENCE [LARGE SCALE GENOMIC DNA]</scope>
    <source>
        <strain evidence="8 9">Mfrg269</strain>
    </source>
</reference>
<comment type="caution">
    <text evidence="8">The sequence shown here is derived from an EMBL/GenBank/DDBJ whole genome shotgun (WGS) entry which is preliminary data.</text>
</comment>
<dbReference type="GO" id="GO:0006515">
    <property type="term" value="P:protein quality control for misfolded or incompletely synthesized proteins"/>
    <property type="evidence" value="ECO:0007669"/>
    <property type="project" value="TreeGrafter"/>
</dbReference>
<dbReference type="Proteomes" id="UP000249056">
    <property type="component" value="Unassembled WGS sequence"/>
</dbReference>
<sequence>MVISQKEKEMTAYHEAGHALVLMFTPGTDPLHKVTIMPRGSALGITFHLPAMDKYSMTMDEFEGRLDVCMGGKVAEEIKYGPTKVTSGVSSDIQTATSLAYNMVTRFGMSPELGNVDLMTNYENLSAGTKLVVESEVRRVIEEARLRAVRLIESKRKELDLLAKALVDYETLDREEAFKVIKGERLEGRTISSSGSIKVPESMGTSLAPIPGSQGPWIRDQRGHQGEVLSHSRECLGIGGGLMAWGINALFLCHQQRGVGTASLS</sequence>
<dbReference type="EMBL" id="QKRW01000002">
    <property type="protein sequence ID" value="RAL68085.1"/>
    <property type="molecule type" value="Genomic_DNA"/>
</dbReference>
<evidence type="ECO:0000313" key="9">
    <source>
        <dbReference type="Proteomes" id="UP000249056"/>
    </source>
</evidence>
<dbReference type="AlphaFoldDB" id="A0A395J6E9"/>
<keyword evidence="5" id="KW-0862">Zinc</keyword>
<proteinExistence type="predicted"/>
<dbReference type="GO" id="GO:0005743">
    <property type="term" value="C:mitochondrial inner membrane"/>
    <property type="evidence" value="ECO:0007669"/>
    <property type="project" value="TreeGrafter"/>
</dbReference>
<dbReference type="InterPro" id="IPR000642">
    <property type="entry name" value="Peptidase_M41"/>
</dbReference>
<evidence type="ECO:0000256" key="1">
    <source>
        <dbReference type="ARBA" id="ARBA00001947"/>
    </source>
</evidence>
<dbReference type="GO" id="GO:0004222">
    <property type="term" value="F:metalloendopeptidase activity"/>
    <property type="evidence" value="ECO:0007669"/>
    <property type="project" value="InterPro"/>
</dbReference>
<dbReference type="FunFam" id="1.20.58.760:FF:000001">
    <property type="entry name" value="ATP-dependent zinc metalloprotease FtsH"/>
    <property type="match status" value="1"/>
</dbReference>
<dbReference type="SUPFAM" id="SSF140990">
    <property type="entry name" value="FtsH protease domain-like"/>
    <property type="match status" value="1"/>
</dbReference>
<dbReference type="Pfam" id="PF01434">
    <property type="entry name" value="Peptidase_M41"/>
    <property type="match status" value="1"/>
</dbReference>
<evidence type="ECO:0000256" key="5">
    <source>
        <dbReference type="ARBA" id="ARBA00022833"/>
    </source>
</evidence>
<dbReference type="Gene3D" id="1.20.58.760">
    <property type="entry name" value="Peptidase M41"/>
    <property type="match status" value="1"/>
</dbReference>
<name>A0A395J6E9_9HELO</name>
<evidence type="ECO:0000313" key="8">
    <source>
        <dbReference type="EMBL" id="RAL68085.1"/>
    </source>
</evidence>
<dbReference type="GO" id="GO:0007005">
    <property type="term" value="P:mitochondrion organization"/>
    <property type="evidence" value="ECO:0007669"/>
    <property type="project" value="TreeGrafter"/>
</dbReference>
<keyword evidence="4" id="KW-0378">Hydrolase</keyword>
<evidence type="ECO:0000256" key="3">
    <source>
        <dbReference type="ARBA" id="ARBA00022723"/>
    </source>
</evidence>
<protein>
    <recommendedName>
        <fullName evidence="7">Peptidase M41 domain-containing protein</fullName>
    </recommendedName>
</protein>
<dbReference type="OrthoDB" id="1413014at2759"/>
<dbReference type="PANTHER" id="PTHR23076">
    <property type="entry name" value="METALLOPROTEASE M41 FTSH"/>
    <property type="match status" value="1"/>
</dbReference>